<dbReference type="InterPro" id="IPR032720">
    <property type="entry name" value="Cys_rich_CWC"/>
</dbReference>
<sequence>MTKTIAIATPCKAACKSEGGICSGCFRTMDELSAWRLMEEEERDDKMEQLAGSITTHICPKCEEAAYCDISAGHDTCWCFELDKRDTSSIEQSDLCLCRKCLSTLPIE</sequence>
<dbReference type="Pfam" id="PF14375">
    <property type="entry name" value="Cys_rich_CWC"/>
    <property type="match status" value="1"/>
</dbReference>
<dbReference type="InterPro" id="IPR010710">
    <property type="entry name" value="DUF1289"/>
</dbReference>
<dbReference type="AlphaFoldDB" id="A0A240EHX9"/>
<dbReference type="Proteomes" id="UP000219336">
    <property type="component" value="Unassembled WGS sequence"/>
</dbReference>
<reference evidence="2" key="1">
    <citation type="submission" date="2016-06" db="EMBL/GenBank/DDBJ databases">
        <authorList>
            <person name="Rodrigo-Torres L."/>
            <person name="Arahal R.D."/>
            <person name="Lucena T."/>
        </authorList>
    </citation>
    <scope>NUCLEOTIDE SEQUENCE [LARGE SCALE GENOMIC DNA]</scope>
    <source>
        <strain evidence="2">CECT8203</strain>
    </source>
</reference>
<keyword evidence="2" id="KW-1185">Reference proteome</keyword>
<proteinExistence type="predicted"/>
<gene>
    <name evidence="1" type="ORF">VTH8203_01910</name>
</gene>
<evidence type="ECO:0000313" key="2">
    <source>
        <dbReference type="Proteomes" id="UP000219336"/>
    </source>
</evidence>
<organism evidence="1 2">
    <name type="scientific">Vibrio thalassae</name>
    <dbReference type="NCBI Taxonomy" id="1243014"/>
    <lineage>
        <taxon>Bacteria</taxon>
        <taxon>Pseudomonadati</taxon>
        <taxon>Pseudomonadota</taxon>
        <taxon>Gammaproteobacteria</taxon>
        <taxon>Vibrionales</taxon>
        <taxon>Vibrionaceae</taxon>
        <taxon>Vibrio</taxon>
    </lineage>
</organism>
<accession>A0A240EHX9</accession>
<dbReference type="Pfam" id="PF06945">
    <property type="entry name" value="DUF1289"/>
    <property type="match status" value="1"/>
</dbReference>
<dbReference type="EMBL" id="OANU01000023">
    <property type="protein sequence ID" value="SNX48292.1"/>
    <property type="molecule type" value="Genomic_DNA"/>
</dbReference>
<evidence type="ECO:0008006" key="3">
    <source>
        <dbReference type="Google" id="ProtNLM"/>
    </source>
</evidence>
<protein>
    <recommendedName>
        <fullName evidence="3">DUF1289 domain-containing protein</fullName>
    </recommendedName>
</protein>
<name>A0A240EHX9_9VIBR</name>
<evidence type="ECO:0000313" key="1">
    <source>
        <dbReference type="EMBL" id="SNX48292.1"/>
    </source>
</evidence>